<dbReference type="SUPFAM" id="SSF52200">
    <property type="entry name" value="Toll/Interleukin receptor TIR domain"/>
    <property type="match status" value="1"/>
</dbReference>
<dbReference type="PROSITE" id="PS51450">
    <property type="entry name" value="LRR"/>
    <property type="match status" value="1"/>
</dbReference>
<keyword evidence="8 11" id="KW-0472">Membrane</keyword>
<dbReference type="PANTHER" id="PTHR24365:SF541">
    <property type="entry name" value="PROTEIN TOLL-RELATED"/>
    <property type="match status" value="1"/>
</dbReference>
<reference evidence="14" key="3">
    <citation type="submission" date="2015-06" db="UniProtKB">
        <authorList>
            <consortium name="EnsemblMetazoa"/>
        </authorList>
    </citation>
    <scope>IDENTIFICATION</scope>
</reference>
<dbReference type="GO" id="GO:0016020">
    <property type="term" value="C:membrane"/>
    <property type="evidence" value="ECO:0007669"/>
    <property type="project" value="UniProtKB-SubCell"/>
</dbReference>
<dbReference type="EnsemblMetazoa" id="HelroT191266">
    <property type="protein sequence ID" value="HelroP191266"/>
    <property type="gene ID" value="HelroG191266"/>
</dbReference>
<keyword evidence="5" id="KW-0732">Signal</keyword>
<dbReference type="Pfam" id="PF13855">
    <property type="entry name" value="LRR_8"/>
    <property type="match status" value="1"/>
</dbReference>
<evidence type="ECO:0000256" key="11">
    <source>
        <dbReference type="SAM" id="Phobius"/>
    </source>
</evidence>
<dbReference type="OrthoDB" id="6044702at2759"/>
<keyword evidence="15" id="KW-1185">Reference proteome</keyword>
<evidence type="ECO:0000256" key="1">
    <source>
        <dbReference type="ARBA" id="ARBA00004479"/>
    </source>
</evidence>
<dbReference type="Gene3D" id="3.80.10.10">
    <property type="entry name" value="Ribonuclease Inhibitor"/>
    <property type="match status" value="2"/>
</dbReference>
<comment type="subcellular location">
    <subcellularLocation>
        <location evidence="1">Membrane</location>
        <topology evidence="1">Single-pass type I membrane protein</topology>
    </subcellularLocation>
</comment>
<keyword evidence="9" id="KW-0675">Receptor</keyword>
<gene>
    <name evidence="14" type="primary">20211881</name>
    <name evidence="13" type="ORF">HELRODRAFT_191266</name>
</gene>
<name>T1FST4_HELRO</name>
<evidence type="ECO:0000256" key="7">
    <source>
        <dbReference type="ARBA" id="ARBA00022989"/>
    </source>
</evidence>
<dbReference type="RefSeq" id="XP_009015066.1">
    <property type="nucleotide sequence ID" value="XM_009016818.1"/>
</dbReference>
<keyword evidence="4 11" id="KW-0812">Transmembrane</keyword>
<dbReference type="OMA" id="PEWHESK"/>
<feature type="transmembrane region" description="Helical" evidence="11">
    <location>
        <begin position="478"/>
        <end position="500"/>
    </location>
</feature>
<dbReference type="HOGENOM" id="CLU_369746_0_0_1"/>
<evidence type="ECO:0000256" key="8">
    <source>
        <dbReference type="ARBA" id="ARBA00023136"/>
    </source>
</evidence>
<dbReference type="InterPro" id="IPR000483">
    <property type="entry name" value="Cys-rich_flank_reg_C"/>
</dbReference>
<dbReference type="EMBL" id="KB096275">
    <property type="protein sequence ID" value="ESO06970.1"/>
    <property type="molecule type" value="Genomic_DNA"/>
</dbReference>
<dbReference type="SMART" id="SM00369">
    <property type="entry name" value="LRR_TYP"/>
    <property type="match status" value="4"/>
</dbReference>
<dbReference type="SUPFAM" id="SSF52058">
    <property type="entry name" value="L domain-like"/>
    <property type="match status" value="1"/>
</dbReference>
<reference evidence="15" key="1">
    <citation type="submission" date="2012-12" db="EMBL/GenBank/DDBJ databases">
        <authorList>
            <person name="Hellsten U."/>
            <person name="Grimwood J."/>
            <person name="Chapman J.A."/>
            <person name="Shapiro H."/>
            <person name="Aerts A."/>
            <person name="Otillar R.P."/>
            <person name="Terry A.Y."/>
            <person name="Boore J.L."/>
            <person name="Simakov O."/>
            <person name="Marletaz F."/>
            <person name="Cho S.-J."/>
            <person name="Edsinger-Gonzales E."/>
            <person name="Havlak P."/>
            <person name="Kuo D.-H."/>
            <person name="Larsson T."/>
            <person name="Lv J."/>
            <person name="Arendt D."/>
            <person name="Savage R."/>
            <person name="Osoegawa K."/>
            <person name="de Jong P."/>
            <person name="Lindberg D.R."/>
            <person name="Seaver E.C."/>
            <person name="Weisblat D.A."/>
            <person name="Putnam N.H."/>
            <person name="Grigoriev I.V."/>
            <person name="Rokhsar D.S."/>
        </authorList>
    </citation>
    <scope>NUCLEOTIDE SEQUENCE</scope>
</reference>
<sequence>MKMNFKILIAAIYFILITYLKIVNSACQFLDNNAVCSNLKSDKIIKENLDKFSKVDNLKISGSFFPLMWSYICKLTHLKELDISYNNITDIPRDCFKYFDKLLKLDIVCNELEHLKSQAFDGLVNIVSLNLSLNFIRHIDVDVFISTNAFKRVSSISLSKNKLTTLGPWPLMMRSVNKISIDLRYNLIQFFTNDVNFSFNCKDKQRNYIDLRKNSIKHLSEIFVNWTDDISKVICSNTPLNFLDTAGSYACDCVDYSIIRAVIASKSNFLDDKSCMSNRIRLVSIPMNEMECEIKHLCPENCSCKQKPHTRSVVVSCSNAAYESIPPGDLPSLIPLTPFSDFHLKYDLYFNKNLLTSFNLSEHVFNDTKILDLSENKINEISPHTWVQLIQVEDSVFLHNNNLSYLPRILEKMNITSKRVTLHGNPWSCTCQNAWMLDWLKSHVHVVKPEKMVCAYPEWHESKSLFEVDFCYSPPSNAAIISCVTVGIVVLIVAVTYVWYRLRFGPQKTKDPPVPPNPKLTNDVFIFCSDEEQVPLVKEIIRWLENEHRFSTICGLRDFDSKPKVVNINEALTTSKRIIFIVSKDFLKDNWCISGTMSAFSLVEDKRRFIVIFCGVHLQSTNIPVELEIYIRTYTYLSFTSMDDESFWKKLLRAMPKERSSTTFNNETSFIEN</sequence>
<protein>
    <recommendedName>
        <fullName evidence="12">TIR domain-containing protein</fullName>
    </recommendedName>
</protein>
<dbReference type="AlphaFoldDB" id="T1FST4"/>
<dbReference type="InParanoid" id="T1FST4"/>
<dbReference type="KEGG" id="hro:HELRODRAFT_191266"/>
<organism evidence="14 15">
    <name type="scientific">Helobdella robusta</name>
    <name type="common">Californian leech</name>
    <dbReference type="NCBI Taxonomy" id="6412"/>
    <lineage>
        <taxon>Eukaryota</taxon>
        <taxon>Metazoa</taxon>
        <taxon>Spiralia</taxon>
        <taxon>Lophotrochozoa</taxon>
        <taxon>Annelida</taxon>
        <taxon>Clitellata</taxon>
        <taxon>Hirudinea</taxon>
        <taxon>Rhynchobdellida</taxon>
        <taxon>Glossiphoniidae</taxon>
        <taxon>Helobdella</taxon>
    </lineage>
</organism>
<dbReference type="eggNOG" id="KOG4641">
    <property type="taxonomic scope" value="Eukaryota"/>
</dbReference>
<dbReference type="PROSITE" id="PS50104">
    <property type="entry name" value="TIR"/>
    <property type="match status" value="1"/>
</dbReference>
<dbReference type="EMBL" id="AMQM01003739">
    <property type="status" value="NOT_ANNOTATED_CDS"/>
    <property type="molecule type" value="Genomic_DNA"/>
</dbReference>
<evidence type="ECO:0000256" key="5">
    <source>
        <dbReference type="ARBA" id="ARBA00022729"/>
    </source>
</evidence>
<keyword evidence="3" id="KW-0433">Leucine-rich repeat</keyword>
<evidence type="ECO:0000256" key="10">
    <source>
        <dbReference type="ARBA" id="ARBA00023180"/>
    </source>
</evidence>
<dbReference type="GO" id="GO:0007165">
    <property type="term" value="P:signal transduction"/>
    <property type="evidence" value="ECO:0007669"/>
    <property type="project" value="InterPro"/>
</dbReference>
<dbReference type="InterPro" id="IPR001611">
    <property type="entry name" value="Leu-rich_rpt"/>
</dbReference>
<dbReference type="PANTHER" id="PTHR24365">
    <property type="entry name" value="TOLL-LIKE RECEPTOR"/>
    <property type="match status" value="1"/>
</dbReference>
<evidence type="ECO:0000256" key="2">
    <source>
        <dbReference type="ARBA" id="ARBA00009634"/>
    </source>
</evidence>
<dbReference type="SMART" id="SM00082">
    <property type="entry name" value="LRRCT"/>
    <property type="match status" value="1"/>
</dbReference>
<dbReference type="InterPro" id="IPR003591">
    <property type="entry name" value="Leu-rich_rpt_typical-subtyp"/>
</dbReference>
<feature type="domain" description="TIR" evidence="12">
    <location>
        <begin position="520"/>
        <end position="655"/>
    </location>
</feature>
<evidence type="ECO:0000313" key="14">
    <source>
        <dbReference type="EnsemblMetazoa" id="HelroP191266"/>
    </source>
</evidence>
<proteinExistence type="inferred from homology"/>
<dbReference type="GeneID" id="20211881"/>
<dbReference type="Gene3D" id="3.40.50.10140">
    <property type="entry name" value="Toll/interleukin-1 receptor homology (TIR) domain"/>
    <property type="match status" value="1"/>
</dbReference>
<dbReference type="Proteomes" id="UP000015101">
    <property type="component" value="Unassembled WGS sequence"/>
</dbReference>
<evidence type="ECO:0000256" key="6">
    <source>
        <dbReference type="ARBA" id="ARBA00022737"/>
    </source>
</evidence>
<evidence type="ECO:0000256" key="4">
    <source>
        <dbReference type="ARBA" id="ARBA00022692"/>
    </source>
</evidence>
<dbReference type="STRING" id="6412.T1FST4"/>
<dbReference type="SMART" id="SM00255">
    <property type="entry name" value="TIR"/>
    <property type="match status" value="1"/>
</dbReference>
<dbReference type="InterPro" id="IPR035897">
    <property type="entry name" value="Toll_tir_struct_dom_sf"/>
</dbReference>
<keyword evidence="10" id="KW-0325">Glycoprotein</keyword>
<dbReference type="InterPro" id="IPR032675">
    <property type="entry name" value="LRR_dom_sf"/>
</dbReference>
<dbReference type="CTD" id="20211881"/>
<keyword evidence="6" id="KW-0677">Repeat</keyword>
<keyword evidence="7 11" id="KW-1133">Transmembrane helix</keyword>
<evidence type="ECO:0000313" key="13">
    <source>
        <dbReference type="EMBL" id="ESO06970.1"/>
    </source>
</evidence>
<accession>T1FST4</accession>
<evidence type="ECO:0000259" key="12">
    <source>
        <dbReference type="PROSITE" id="PS50104"/>
    </source>
</evidence>
<evidence type="ECO:0000256" key="9">
    <source>
        <dbReference type="ARBA" id="ARBA00023170"/>
    </source>
</evidence>
<dbReference type="InterPro" id="IPR000157">
    <property type="entry name" value="TIR_dom"/>
</dbReference>
<dbReference type="Pfam" id="PF13676">
    <property type="entry name" value="TIR_2"/>
    <property type="match status" value="1"/>
</dbReference>
<evidence type="ECO:0000313" key="15">
    <source>
        <dbReference type="Proteomes" id="UP000015101"/>
    </source>
</evidence>
<reference evidence="13 15" key="2">
    <citation type="journal article" date="2013" name="Nature">
        <title>Insights into bilaterian evolution from three spiralian genomes.</title>
        <authorList>
            <person name="Simakov O."/>
            <person name="Marletaz F."/>
            <person name="Cho S.J."/>
            <person name="Edsinger-Gonzales E."/>
            <person name="Havlak P."/>
            <person name="Hellsten U."/>
            <person name="Kuo D.H."/>
            <person name="Larsson T."/>
            <person name="Lv J."/>
            <person name="Arendt D."/>
            <person name="Savage R."/>
            <person name="Osoegawa K."/>
            <person name="de Jong P."/>
            <person name="Grimwood J."/>
            <person name="Chapman J.A."/>
            <person name="Shapiro H."/>
            <person name="Aerts A."/>
            <person name="Otillar R.P."/>
            <person name="Terry A.Y."/>
            <person name="Boore J.L."/>
            <person name="Grigoriev I.V."/>
            <person name="Lindberg D.R."/>
            <person name="Seaver E.C."/>
            <person name="Weisblat D.A."/>
            <person name="Putnam N.H."/>
            <person name="Rokhsar D.S."/>
        </authorList>
    </citation>
    <scope>NUCLEOTIDE SEQUENCE</scope>
</reference>
<comment type="similarity">
    <text evidence="2">Belongs to the Toll-like receptor family.</text>
</comment>
<evidence type="ECO:0000256" key="3">
    <source>
        <dbReference type="ARBA" id="ARBA00022614"/>
    </source>
</evidence>